<keyword evidence="2" id="KW-1185">Reference proteome</keyword>
<proteinExistence type="predicted"/>
<protein>
    <submittedName>
        <fullName evidence="1">Uncharacterized protein</fullName>
    </submittedName>
</protein>
<name>A0AAJ1T5N1_9BACI</name>
<dbReference type="AlphaFoldDB" id="A0AAJ1T5N1"/>
<organism evidence="1 2">
    <name type="scientific">Oikeobacillus pervagus</name>
    <dbReference type="NCBI Taxonomy" id="1325931"/>
    <lineage>
        <taxon>Bacteria</taxon>
        <taxon>Bacillati</taxon>
        <taxon>Bacillota</taxon>
        <taxon>Bacilli</taxon>
        <taxon>Bacillales</taxon>
        <taxon>Bacillaceae</taxon>
        <taxon>Oikeobacillus</taxon>
    </lineage>
</organism>
<comment type="caution">
    <text evidence="1">The sequence shown here is derived from an EMBL/GenBank/DDBJ whole genome shotgun (WGS) entry which is preliminary data.</text>
</comment>
<gene>
    <name evidence="1" type="ORF">J2S13_002750</name>
</gene>
<sequence length="41" mass="4966">MKLEKGLVYEEINIAVVFEKLWTGDKYDWLSLLTWIYRSTL</sequence>
<reference evidence="1" key="1">
    <citation type="submission" date="2023-07" db="EMBL/GenBank/DDBJ databases">
        <title>Genomic Encyclopedia of Type Strains, Phase IV (KMG-IV): sequencing the most valuable type-strain genomes for metagenomic binning, comparative biology and taxonomic classification.</title>
        <authorList>
            <person name="Goeker M."/>
        </authorList>
    </citation>
    <scope>NUCLEOTIDE SEQUENCE</scope>
    <source>
        <strain evidence="1">DSM 23947</strain>
    </source>
</reference>
<evidence type="ECO:0000313" key="1">
    <source>
        <dbReference type="EMBL" id="MDQ0216309.1"/>
    </source>
</evidence>
<dbReference type="EMBL" id="JAUSUC010000043">
    <property type="protein sequence ID" value="MDQ0216309.1"/>
    <property type="molecule type" value="Genomic_DNA"/>
</dbReference>
<accession>A0AAJ1T5N1</accession>
<dbReference type="Proteomes" id="UP001237207">
    <property type="component" value="Unassembled WGS sequence"/>
</dbReference>
<evidence type="ECO:0000313" key="2">
    <source>
        <dbReference type="Proteomes" id="UP001237207"/>
    </source>
</evidence>